<gene>
    <name evidence="9 10" type="primary">si:dkey-78l4.10</name>
</gene>
<dbReference type="Gene3D" id="2.40.10.10">
    <property type="entry name" value="Trypsin-like serine proteases"/>
    <property type="match status" value="1"/>
</dbReference>
<sequence>MTLITFFLLLLVSLLPHLTFMAHVGIVNGSVAKPHSRPYMVSVQLDGQHICGGFLITEEFVLTAAHCWNGEENLTVVVGAHDLRQSMASDRIEVESYIRHPSYNSKFIWNDIMVFKLKERVTQNSSVGWISISKKNEHVDANTLCSVAGWGLLTNGTLSDCLMEANVYIISNTECKSKWGRHFSVSQMMCTRGHGGSCRYDSGGPLVCGDTAVGITSFGDPHLCNSPKHPNVYTNISAYRPWIDSVIKNGKLDNIFNYYRAF</sequence>
<protein>
    <recommendedName>
        <fullName evidence="5">trypsin</fullName>
        <ecNumber evidence="5">3.4.21.4</ecNumber>
    </recommendedName>
</protein>
<keyword evidence="8" id="KW-1185">Reference proteome</keyword>
<dbReference type="PROSITE" id="PS50240">
    <property type="entry name" value="TRYPSIN_DOM"/>
    <property type="match status" value="1"/>
</dbReference>
<reference evidence="9" key="1">
    <citation type="submission" date="2025-08" db="UniProtKB">
        <authorList>
            <consortium name="RefSeq"/>
        </authorList>
    </citation>
    <scope>IDENTIFICATION</scope>
    <source>
        <strain evidence="9">Tuebingen</strain>
        <tissue evidence="9">Fibroblasts and whole tissue</tissue>
    </source>
</reference>
<evidence type="ECO:0000256" key="3">
    <source>
        <dbReference type="ARBA" id="ARBA00023157"/>
    </source>
</evidence>
<evidence type="ECO:0000256" key="1">
    <source>
        <dbReference type="ARBA" id="ARBA00004239"/>
    </source>
</evidence>
<evidence type="ECO:0000256" key="2">
    <source>
        <dbReference type="ARBA" id="ARBA00023145"/>
    </source>
</evidence>
<dbReference type="CDD" id="cd00190">
    <property type="entry name" value="Tryp_SPc"/>
    <property type="match status" value="1"/>
</dbReference>
<dbReference type="FunFam" id="2.40.10.10:FF:000005">
    <property type="entry name" value="Serine protease 37"/>
    <property type="match status" value="1"/>
</dbReference>
<feature type="signal peptide" evidence="6">
    <location>
        <begin position="1"/>
        <end position="21"/>
    </location>
</feature>
<dbReference type="GeneID" id="100034472"/>
<keyword evidence="2" id="KW-0865">Zymogen</keyword>
<dbReference type="InterPro" id="IPR043504">
    <property type="entry name" value="Peptidase_S1_PA_chymotrypsin"/>
</dbReference>
<keyword evidence="6" id="KW-0732">Signal</keyword>
<dbReference type="PANTHER" id="PTHR24271:SF87">
    <property type="entry name" value="ARGININE ESTERASE-LIKE-RELATED"/>
    <property type="match status" value="1"/>
</dbReference>
<feature type="domain" description="Peptidase S1" evidence="7">
    <location>
        <begin position="26"/>
        <end position="248"/>
    </location>
</feature>
<dbReference type="SUPFAM" id="SSF50494">
    <property type="entry name" value="Trypsin-like serine proteases"/>
    <property type="match status" value="1"/>
</dbReference>
<proteinExistence type="predicted"/>
<dbReference type="InterPro" id="IPR001254">
    <property type="entry name" value="Trypsin_dom"/>
</dbReference>
<evidence type="ECO:0000259" key="7">
    <source>
        <dbReference type="PROSITE" id="PS50240"/>
    </source>
</evidence>
<dbReference type="InterPro" id="IPR018114">
    <property type="entry name" value="TRYPSIN_HIS"/>
</dbReference>
<evidence type="ECO:0000313" key="10">
    <source>
        <dbReference type="ZFIN" id="ZDB-GENE-060503-175"/>
    </source>
</evidence>
<dbReference type="GO" id="GO:0004252">
    <property type="term" value="F:serine-type endopeptidase activity"/>
    <property type="evidence" value="ECO:0000318"/>
    <property type="project" value="GO_Central"/>
</dbReference>
<dbReference type="SMART" id="SM00020">
    <property type="entry name" value="Tryp_SPc"/>
    <property type="match status" value="1"/>
</dbReference>
<dbReference type="PRINTS" id="PR00722">
    <property type="entry name" value="CHYMOTRYPSIN"/>
</dbReference>
<evidence type="ECO:0000256" key="5">
    <source>
        <dbReference type="ARBA" id="ARBA00038868"/>
    </source>
</evidence>
<name>A0A8M6YV09_DANRE</name>
<dbReference type="GO" id="GO:0051604">
    <property type="term" value="P:protein maturation"/>
    <property type="evidence" value="ECO:0000318"/>
    <property type="project" value="GO_Central"/>
</dbReference>
<dbReference type="Pfam" id="PF00089">
    <property type="entry name" value="Trypsin"/>
    <property type="match status" value="1"/>
</dbReference>
<dbReference type="ZFIN" id="ZDB-GENE-060503-175">
    <property type="gene designation" value="si:dkey-78l4.10"/>
</dbReference>
<dbReference type="PANTHER" id="PTHR24271">
    <property type="entry name" value="KALLIKREIN-RELATED"/>
    <property type="match status" value="1"/>
</dbReference>
<dbReference type="RefSeq" id="XP_017208791.2">
    <property type="nucleotide sequence ID" value="XM_017353302.4"/>
</dbReference>
<dbReference type="Proteomes" id="UP000000437">
    <property type="component" value="Chromosome 22"/>
</dbReference>
<comment type="subcellular location">
    <subcellularLocation>
        <location evidence="1">Secreted</location>
        <location evidence="1">Extracellular space</location>
    </subcellularLocation>
</comment>
<feature type="chain" id="PRO_5035427068" description="trypsin" evidence="6">
    <location>
        <begin position="22"/>
        <end position="262"/>
    </location>
</feature>
<dbReference type="KEGG" id="dre:100034472"/>
<organism evidence="8 9">
    <name type="scientific">Danio rerio</name>
    <name type="common">Zebrafish</name>
    <name type="synonym">Brachydanio rerio</name>
    <dbReference type="NCBI Taxonomy" id="7955"/>
    <lineage>
        <taxon>Eukaryota</taxon>
        <taxon>Metazoa</taxon>
        <taxon>Chordata</taxon>
        <taxon>Craniata</taxon>
        <taxon>Vertebrata</taxon>
        <taxon>Euteleostomi</taxon>
        <taxon>Actinopterygii</taxon>
        <taxon>Neopterygii</taxon>
        <taxon>Teleostei</taxon>
        <taxon>Ostariophysi</taxon>
        <taxon>Cypriniformes</taxon>
        <taxon>Danionidae</taxon>
        <taxon>Danioninae</taxon>
        <taxon>Danio</taxon>
    </lineage>
</organism>
<dbReference type="InterPro" id="IPR001314">
    <property type="entry name" value="Peptidase_S1A"/>
</dbReference>
<evidence type="ECO:0000313" key="9">
    <source>
        <dbReference type="RefSeq" id="XP_017208791.2"/>
    </source>
</evidence>
<dbReference type="PROSITE" id="PS00134">
    <property type="entry name" value="TRYPSIN_HIS"/>
    <property type="match status" value="1"/>
</dbReference>
<evidence type="ECO:0000256" key="6">
    <source>
        <dbReference type="SAM" id="SignalP"/>
    </source>
</evidence>
<keyword evidence="3" id="KW-1015">Disulfide bond</keyword>
<comment type="catalytic activity">
    <reaction evidence="4">
        <text>Preferential cleavage: Arg-|-Xaa, Lys-|-Xaa.</text>
        <dbReference type="EC" id="3.4.21.4"/>
    </reaction>
</comment>
<evidence type="ECO:0000256" key="4">
    <source>
        <dbReference type="ARBA" id="ARBA00036320"/>
    </source>
</evidence>
<dbReference type="AGR" id="ZFIN:ZDB-GENE-060503-175"/>
<dbReference type="EC" id="3.4.21.4" evidence="5"/>
<dbReference type="GO" id="GO:0006508">
    <property type="term" value="P:proteolysis"/>
    <property type="evidence" value="ECO:0007669"/>
    <property type="project" value="InterPro"/>
</dbReference>
<dbReference type="FunCoup" id="A0A8M6YV09">
    <property type="interactions" value="128"/>
</dbReference>
<dbReference type="InterPro" id="IPR009003">
    <property type="entry name" value="Peptidase_S1_PA"/>
</dbReference>
<evidence type="ECO:0000313" key="8">
    <source>
        <dbReference type="Proteomes" id="UP000000437"/>
    </source>
</evidence>
<accession>A0A8M6YV09</accession>
<dbReference type="AlphaFoldDB" id="A0A8M6YV09"/>
<dbReference type="GO" id="GO:0005615">
    <property type="term" value="C:extracellular space"/>
    <property type="evidence" value="ECO:0000318"/>
    <property type="project" value="GO_Central"/>
</dbReference>